<accession>A0A0C6PA38</accession>
<dbReference type="OrthoDB" id="9814654at2"/>
<name>A0A0C6PA38_BORBO</name>
<reference evidence="2 3" key="1">
    <citation type="journal article" date="2012" name="BMC Genomics">
        <title>Comparative genomics of the classical Bordetella subspecies: the evolution and exchange of virulence-associated diversity amongst closely related pathogens.</title>
        <authorList>
            <person name="Park J."/>
            <person name="Zhang Y."/>
            <person name="Buboltz A.M."/>
            <person name="Zhang X."/>
            <person name="Schuster S.C."/>
            <person name="Ahuja U."/>
            <person name="Liu M."/>
            <person name="Miller J.F."/>
            <person name="Sebaihia M."/>
            <person name="Bentley S.D."/>
            <person name="Parkhill J."/>
            <person name="Harvill E.T."/>
        </authorList>
    </citation>
    <scope>NUCLEOTIDE SEQUENCE [LARGE SCALE GENOMIC DNA]</scope>
    <source>
        <strain evidence="2 3">253</strain>
    </source>
</reference>
<protein>
    <recommendedName>
        <fullName evidence="1">DUF2007 domain-containing protein</fullName>
    </recommendedName>
</protein>
<dbReference type="InterPro" id="IPR018551">
    <property type="entry name" value="DUF2007"/>
</dbReference>
<proteinExistence type="predicted"/>
<dbReference type="Pfam" id="PF09413">
    <property type="entry name" value="DUF2007"/>
    <property type="match status" value="1"/>
</dbReference>
<evidence type="ECO:0000259" key="1">
    <source>
        <dbReference type="Pfam" id="PF09413"/>
    </source>
</evidence>
<sequence length="104" mass="11673">MMRLMRAPDLMLGQHWVNLLRQAGIACRLTGLYLQGGAGEIPVDQCGPDLWLEDERDREVAMRLIEGPAEAGMRAPWHCDGCGEWLEPQFTTCWQCGAMRSAQV</sequence>
<dbReference type="HOGENOM" id="CLU_155686_0_0_4"/>
<dbReference type="Proteomes" id="UP000007564">
    <property type="component" value="Chromosome"/>
</dbReference>
<dbReference type="AlphaFoldDB" id="A0A0C6PA38"/>
<feature type="domain" description="DUF2007" evidence="1">
    <location>
        <begin position="1"/>
        <end position="66"/>
    </location>
</feature>
<organism evidence="2 3">
    <name type="scientific">Bordetella bronchiseptica 253</name>
    <dbReference type="NCBI Taxonomy" id="568707"/>
    <lineage>
        <taxon>Bacteria</taxon>
        <taxon>Pseudomonadati</taxon>
        <taxon>Pseudomonadota</taxon>
        <taxon>Betaproteobacteria</taxon>
        <taxon>Burkholderiales</taxon>
        <taxon>Alcaligenaceae</taxon>
        <taxon>Bordetella</taxon>
    </lineage>
</organism>
<dbReference type="RefSeq" id="WP_015064795.1">
    <property type="nucleotide sequence ID" value="NC_019382.1"/>
</dbReference>
<evidence type="ECO:0000313" key="3">
    <source>
        <dbReference type="Proteomes" id="UP000007564"/>
    </source>
</evidence>
<gene>
    <name evidence="2" type="ORF">BN112_3551</name>
</gene>
<dbReference type="EMBL" id="HE965806">
    <property type="protein sequence ID" value="CCJ55465.1"/>
    <property type="molecule type" value="Genomic_DNA"/>
</dbReference>
<evidence type="ECO:0000313" key="2">
    <source>
        <dbReference type="EMBL" id="CCJ55465.1"/>
    </source>
</evidence>
<dbReference type="KEGG" id="bbh:BN112_3551"/>